<dbReference type="InterPro" id="IPR036165">
    <property type="entry name" value="YefM-like_sf"/>
</dbReference>
<gene>
    <name evidence="3" type="ORF">AL072_01165</name>
</gene>
<evidence type="ECO:0000256" key="2">
    <source>
        <dbReference type="RuleBase" id="RU362080"/>
    </source>
</evidence>
<evidence type="ECO:0000256" key="1">
    <source>
        <dbReference type="ARBA" id="ARBA00009981"/>
    </source>
</evidence>
<evidence type="ECO:0000313" key="3">
    <source>
        <dbReference type="EMBL" id="ALG69758.1"/>
    </source>
</evidence>
<dbReference type="PANTHER" id="PTHR35377:SF4">
    <property type="entry name" value="PREVENT-HOST-DEATH FAMILY PROTEIN"/>
    <property type="match status" value="1"/>
</dbReference>
<dbReference type="SUPFAM" id="SSF143120">
    <property type="entry name" value="YefM-like"/>
    <property type="match status" value="1"/>
</dbReference>
<comment type="function">
    <text evidence="2">Antitoxin component of a type II toxin-antitoxin (TA) system.</text>
</comment>
<organism evidence="3 4">
    <name type="scientific">Azospirillum thiophilum</name>
    <dbReference type="NCBI Taxonomy" id="528244"/>
    <lineage>
        <taxon>Bacteria</taxon>
        <taxon>Pseudomonadati</taxon>
        <taxon>Pseudomonadota</taxon>
        <taxon>Alphaproteobacteria</taxon>
        <taxon>Rhodospirillales</taxon>
        <taxon>Azospirillaceae</taxon>
        <taxon>Azospirillum</taxon>
    </lineage>
</organism>
<dbReference type="RefSeq" id="WP_045581857.1">
    <property type="nucleotide sequence ID" value="NZ_CP012401.1"/>
</dbReference>
<dbReference type="InterPro" id="IPR006442">
    <property type="entry name" value="Antitoxin_Phd/YefM"/>
</dbReference>
<dbReference type="EMBL" id="CP012401">
    <property type="protein sequence ID" value="ALG69758.1"/>
    <property type="molecule type" value="Genomic_DNA"/>
</dbReference>
<dbReference type="AlphaFoldDB" id="A0AAC8ZSX2"/>
<evidence type="ECO:0000313" key="4">
    <source>
        <dbReference type="Proteomes" id="UP000069935"/>
    </source>
</evidence>
<reference evidence="4" key="1">
    <citation type="submission" date="2015-08" db="EMBL/GenBank/DDBJ databases">
        <title>Complete Genome Sequence of Azospirillum thiophilum BV-S.</title>
        <authorList>
            <person name="Fomenkov A."/>
            <person name="Vincze T."/>
            <person name="Grabovich M."/>
            <person name="Dubinina G."/>
            <person name="Orlova M."/>
            <person name="Belousova E."/>
            <person name="Roberts R.J."/>
        </authorList>
    </citation>
    <scope>NUCLEOTIDE SEQUENCE [LARGE SCALE GENOMIC DNA]</scope>
    <source>
        <strain evidence="4">BV-S</strain>
    </source>
</reference>
<dbReference type="Proteomes" id="UP000069935">
    <property type="component" value="Chromosome 1"/>
</dbReference>
<reference evidence="3 4" key="2">
    <citation type="journal article" date="2016" name="Genome Announc.">
        <title>Complete Genome Sequence of a Strain of Azospirillum thiophilum Isolated from a Sulfide Spring.</title>
        <authorList>
            <person name="Fomenkov A."/>
            <person name="Vincze T."/>
            <person name="Grabovich M."/>
            <person name="Anton B.P."/>
            <person name="Dubinina G."/>
            <person name="Orlova M."/>
            <person name="Belousova E."/>
            <person name="Roberts R.J."/>
        </authorList>
    </citation>
    <scope>NUCLEOTIDE SEQUENCE [LARGE SCALE GENOMIC DNA]</scope>
    <source>
        <strain evidence="3 4">BV-S</strain>
    </source>
</reference>
<accession>A0AAC8ZSX2</accession>
<dbReference type="NCBIfam" id="TIGR01552">
    <property type="entry name" value="phd_fam"/>
    <property type="match status" value="1"/>
</dbReference>
<sequence length="80" mass="8638">MNMVPLADAKAHLGDLIAQAEAGETVCITKRGKPVAQLTAVQPRRRPISLAELQAVTDAMPMQSESAGDFVRGMRDGERY</sequence>
<dbReference type="InterPro" id="IPR051416">
    <property type="entry name" value="phD-YefM_TA_antitoxins"/>
</dbReference>
<dbReference type="PANTHER" id="PTHR35377">
    <property type="entry name" value="ANTITOXIN VAPB49-RELATED-RELATED"/>
    <property type="match status" value="1"/>
</dbReference>
<dbReference type="Gene3D" id="3.40.1620.10">
    <property type="entry name" value="YefM-like domain"/>
    <property type="match status" value="1"/>
</dbReference>
<dbReference type="Pfam" id="PF02604">
    <property type="entry name" value="PhdYeFM_antitox"/>
    <property type="match status" value="1"/>
</dbReference>
<comment type="similarity">
    <text evidence="1 2">Belongs to the phD/YefM antitoxin family.</text>
</comment>
<keyword evidence="4" id="KW-1185">Reference proteome</keyword>
<name>A0AAC8ZSX2_9PROT</name>
<protein>
    <recommendedName>
        <fullName evidence="2">Antitoxin</fullName>
    </recommendedName>
</protein>
<dbReference type="KEGG" id="ati:AL072_01165"/>
<proteinExistence type="inferred from homology"/>